<reference evidence="2" key="2">
    <citation type="submission" date="2020-05" db="EMBL/GenBank/DDBJ databases">
        <authorList>
            <person name="Kim H.-S."/>
            <person name="Proctor R.H."/>
            <person name="Brown D.W."/>
        </authorList>
    </citation>
    <scope>NUCLEOTIDE SEQUENCE</scope>
    <source>
        <strain evidence="2">NRRL 22465</strain>
    </source>
</reference>
<dbReference type="EMBL" id="JABEYC010000143">
    <property type="protein sequence ID" value="KAF4981956.1"/>
    <property type="molecule type" value="Genomic_DNA"/>
</dbReference>
<protein>
    <submittedName>
        <fullName evidence="2">Uncharacterized protein</fullName>
    </submittedName>
</protein>
<comment type="caution">
    <text evidence="2">The sequence shown here is derived from an EMBL/GenBank/DDBJ whole genome shotgun (WGS) entry which is preliminary data.</text>
</comment>
<proteinExistence type="predicted"/>
<gene>
    <name evidence="2" type="ORF">FZEAL_2350</name>
</gene>
<evidence type="ECO:0000313" key="3">
    <source>
        <dbReference type="Proteomes" id="UP000635477"/>
    </source>
</evidence>
<feature type="region of interest" description="Disordered" evidence="1">
    <location>
        <begin position="1"/>
        <end position="24"/>
    </location>
</feature>
<evidence type="ECO:0000313" key="2">
    <source>
        <dbReference type="EMBL" id="KAF4981956.1"/>
    </source>
</evidence>
<keyword evidence="3" id="KW-1185">Reference proteome</keyword>
<dbReference type="Proteomes" id="UP000635477">
    <property type="component" value="Unassembled WGS sequence"/>
</dbReference>
<sequence>MAPIHLGQDSSAAPTFGNRDTGHDDPLTTTTWGLLEFRSVVFMTVEGIGERVSLDTHPPRSSSECLAGDSRHDLWDTVPLTTVIRGKQLQAFRGTDGTAEALVEPSSGALMISGSLQSSWGPAGFVNLDPVAVALLMPVGRPGCRSYCAQVQDLSRATRKSLGCYIAVYVSPSAQQGSLLIKKLLSPVPPACAHTHIHRLTRTTAIPRFSLRQKQPAAVCQTDDSELGARPLCCLNTKGGHEFAGVGHVGQSIRIMDHEAGAVLRLVPAAECNLQKCTMHSAFGSPLLWMAKSHIGCQGLQLLRHGSQLSCQQDYRWSASLVCT</sequence>
<evidence type="ECO:0000256" key="1">
    <source>
        <dbReference type="SAM" id="MobiDB-lite"/>
    </source>
</evidence>
<dbReference type="AlphaFoldDB" id="A0A8H4URP1"/>
<accession>A0A8H4URP1</accession>
<organism evidence="2 3">
    <name type="scientific">Fusarium zealandicum</name>
    <dbReference type="NCBI Taxonomy" id="1053134"/>
    <lineage>
        <taxon>Eukaryota</taxon>
        <taxon>Fungi</taxon>
        <taxon>Dikarya</taxon>
        <taxon>Ascomycota</taxon>
        <taxon>Pezizomycotina</taxon>
        <taxon>Sordariomycetes</taxon>
        <taxon>Hypocreomycetidae</taxon>
        <taxon>Hypocreales</taxon>
        <taxon>Nectriaceae</taxon>
        <taxon>Fusarium</taxon>
        <taxon>Fusarium staphyleae species complex</taxon>
    </lineage>
</organism>
<reference evidence="2" key="1">
    <citation type="journal article" date="2020" name="BMC Genomics">
        <title>Correction to: Identification and distribution of gene clusters required for synthesis of sphingolipid metabolism inhibitors in diverse species of the filamentous fungus Fusarium.</title>
        <authorList>
            <person name="Kim H.S."/>
            <person name="Lohmar J.M."/>
            <person name="Busman M."/>
            <person name="Brown D.W."/>
            <person name="Naumann T.A."/>
            <person name="Divon H.H."/>
            <person name="Lysoe E."/>
            <person name="Uhlig S."/>
            <person name="Proctor R.H."/>
        </authorList>
    </citation>
    <scope>NUCLEOTIDE SEQUENCE</scope>
    <source>
        <strain evidence="2">NRRL 22465</strain>
    </source>
</reference>
<name>A0A8H4URP1_9HYPO</name>